<organism evidence="4 5">
    <name type="scientific">Melittangium boletus DSM 14713</name>
    <dbReference type="NCBI Taxonomy" id="1294270"/>
    <lineage>
        <taxon>Bacteria</taxon>
        <taxon>Pseudomonadati</taxon>
        <taxon>Myxococcota</taxon>
        <taxon>Myxococcia</taxon>
        <taxon>Myxococcales</taxon>
        <taxon>Cystobacterineae</taxon>
        <taxon>Archangiaceae</taxon>
        <taxon>Melittangium</taxon>
    </lineage>
</organism>
<dbReference type="Pfam" id="PF00144">
    <property type="entry name" value="Beta-lactamase"/>
    <property type="match status" value="1"/>
</dbReference>
<dbReference type="KEGG" id="mbd:MEBOL_003687"/>
<dbReference type="SUPFAM" id="SSF48452">
    <property type="entry name" value="TPR-like"/>
    <property type="match status" value="1"/>
</dbReference>
<feature type="domain" description="Beta-lactamase-related" evidence="3">
    <location>
        <begin position="46"/>
        <end position="363"/>
    </location>
</feature>
<gene>
    <name evidence="4" type="ORF">MEBOL_003687</name>
</gene>
<dbReference type="EMBL" id="CP022163">
    <property type="protein sequence ID" value="ATB30227.1"/>
    <property type="molecule type" value="Genomic_DNA"/>
</dbReference>
<dbReference type="Gene3D" id="3.40.710.10">
    <property type="entry name" value="DD-peptidase/beta-lactamase superfamily"/>
    <property type="match status" value="1"/>
</dbReference>
<protein>
    <recommendedName>
        <fullName evidence="3">Beta-lactamase-related domain-containing protein</fullName>
    </recommendedName>
</protein>
<feature type="chain" id="PRO_5012783916" description="Beta-lactamase-related domain-containing protein" evidence="2">
    <location>
        <begin position="19"/>
        <end position="642"/>
    </location>
</feature>
<evidence type="ECO:0000313" key="4">
    <source>
        <dbReference type="EMBL" id="ATB30227.1"/>
    </source>
</evidence>
<dbReference type="InterPro" id="IPR001466">
    <property type="entry name" value="Beta-lactam-related"/>
</dbReference>
<dbReference type="InterPro" id="IPR012338">
    <property type="entry name" value="Beta-lactam/transpept-like"/>
</dbReference>
<dbReference type="PANTHER" id="PTHR46825:SF9">
    <property type="entry name" value="BETA-LACTAMASE-RELATED DOMAIN-CONTAINING PROTEIN"/>
    <property type="match status" value="1"/>
</dbReference>
<evidence type="ECO:0000259" key="3">
    <source>
        <dbReference type="Pfam" id="PF00144"/>
    </source>
</evidence>
<dbReference type="RefSeq" id="WP_095978698.1">
    <property type="nucleotide sequence ID" value="NZ_CP022163.1"/>
</dbReference>
<evidence type="ECO:0000256" key="2">
    <source>
        <dbReference type="SAM" id="SignalP"/>
    </source>
</evidence>
<name>A0A250IGE7_9BACT</name>
<evidence type="ECO:0000313" key="5">
    <source>
        <dbReference type="Proteomes" id="UP000217289"/>
    </source>
</evidence>
<dbReference type="OrthoDB" id="9799367at2"/>
<sequence length="642" mass="70501">MKALLLSALLLGGTPVLPAPTPPEPPLTPIPIEAPSLPEDIQSALDGHVRAELARRPHAGLSVGVMHGAQRWVRGYGMRDVARRKPATPRTTYRMASITKSFTAVAVLQLVQQGRLSLDTDVHTLVPAFPAQPWPVTVRQLLGHLGGVPHYDGPEAAENIRRLDTAGALALFAHKPLVAEPGTQFVYSTWGYNLLGAAVESASGQGFGDYLRTHVFGPTGMSTAALDDYRTRDTHQAVGYRLSHQGRLVPSHYLDVSSRFAGGGVRASVEDLLAFGQAMLHDRLVTRDTARMMQTPMRTRDGLLTDYGMGFATYPLRGHYVVAHAGGQPETTTLLLLLPAEDIVLALATNLEGDAKRLRRLSNRIIETLREDGHVRRDAAFSDPMDATVHEGIARLFTYGLAYHAAPGDVPKPGDLIHAFTQVTELLDRARIAPELPATLERIRTAHQPREGALFIRVGMEMARTLERVHGRDKLGEYPRRGPLAFFTDYLAACEQEECPAPLRFNQALRQDALRFNENWRRAQVPGLVRTRLNEATRPESLWPAMEAASTGVFPHPDYVEEMLRVASSQASLGRFEEQRRWLERAVALHPRSEEARIALARARAPSGQVPGGSASPLPRAESPVPDNAGLLRRQRPAAEFP</sequence>
<evidence type="ECO:0000256" key="1">
    <source>
        <dbReference type="SAM" id="MobiDB-lite"/>
    </source>
</evidence>
<feature type="signal peptide" evidence="2">
    <location>
        <begin position="1"/>
        <end position="18"/>
    </location>
</feature>
<dbReference type="SUPFAM" id="SSF56601">
    <property type="entry name" value="beta-lactamase/transpeptidase-like"/>
    <property type="match status" value="1"/>
</dbReference>
<keyword evidence="2" id="KW-0732">Signal</keyword>
<proteinExistence type="predicted"/>
<dbReference type="AlphaFoldDB" id="A0A250IGE7"/>
<dbReference type="PANTHER" id="PTHR46825">
    <property type="entry name" value="D-ALANYL-D-ALANINE-CARBOXYPEPTIDASE/ENDOPEPTIDASE AMPH"/>
    <property type="match status" value="1"/>
</dbReference>
<dbReference type="InterPro" id="IPR050491">
    <property type="entry name" value="AmpC-like"/>
</dbReference>
<dbReference type="InterPro" id="IPR011990">
    <property type="entry name" value="TPR-like_helical_dom_sf"/>
</dbReference>
<reference evidence="4 5" key="1">
    <citation type="submission" date="2017-06" db="EMBL/GenBank/DDBJ databases">
        <authorList>
            <person name="Kim H.J."/>
            <person name="Triplett B.A."/>
        </authorList>
    </citation>
    <scope>NUCLEOTIDE SEQUENCE [LARGE SCALE GENOMIC DNA]</scope>
    <source>
        <strain evidence="4 5">DSM 14713</strain>
    </source>
</reference>
<dbReference type="Proteomes" id="UP000217289">
    <property type="component" value="Chromosome"/>
</dbReference>
<feature type="region of interest" description="Disordered" evidence="1">
    <location>
        <begin position="603"/>
        <end position="642"/>
    </location>
</feature>
<keyword evidence="5" id="KW-1185">Reference proteome</keyword>
<accession>A0A250IGE7</accession>